<evidence type="ECO:0000313" key="10">
    <source>
        <dbReference type="EMBL" id="ADH64211.1"/>
    </source>
</evidence>
<proteinExistence type="inferred from homology"/>
<keyword evidence="7" id="KW-0663">Pyridoxal phosphate</keyword>
<keyword evidence="11" id="KW-1185">Reference proteome</keyword>
<dbReference type="GO" id="GO:0000287">
    <property type="term" value="F:magnesium ion binding"/>
    <property type="evidence" value="ECO:0007669"/>
    <property type="project" value="TreeGrafter"/>
</dbReference>
<dbReference type="GO" id="GO:0070179">
    <property type="term" value="P:D-serine biosynthetic process"/>
    <property type="evidence" value="ECO:0007669"/>
    <property type="project" value="TreeGrafter"/>
</dbReference>
<dbReference type="GO" id="GO:0018114">
    <property type="term" value="F:threonine racemase activity"/>
    <property type="evidence" value="ECO:0007669"/>
    <property type="project" value="TreeGrafter"/>
</dbReference>
<dbReference type="HOGENOM" id="CLU_021152_4_2_0"/>
<dbReference type="OrthoDB" id="9811476at2"/>
<evidence type="ECO:0000256" key="3">
    <source>
        <dbReference type="ARBA" id="ARBA00001936"/>
    </source>
</evidence>
<evidence type="ECO:0000256" key="5">
    <source>
        <dbReference type="ARBA" id="ARBA00010869"/>
    </source>
</evidence>
<evidence type="ECO:0000256" key="2">
    <source>
        <dbReference type="ARBA" id="ARBA00001933"/>
    </source>
</evidence>
<comment type="cofactor">
    <cofactor evidence="1">
        <name>Ca(2+)</name>
        <dbReference type="ChEBI" id="CHEBI:29108"/>
    </cofactor>
</comment>
<dbReference type="Pfam" id="PF00291">
    <property type="entry name" value="PALP"/>
    <property type="match status" value="1"/>
</dbReference>
<evidence type="ECO:0000256" key="6">
    <source>
        <dbReference type="ARBA" id="ARBA00022842"/>
    </source>
</evidence>
<reference evidence="10 11" key="1">
    <citation type="journal article" date="2010" name="Stand. Genomic Sci.">
        <title>Complete genome sequence of Meiothermus silvanus type strain (VI-R2).</title>
        <authorList>
            <person name="Sikorski J."/>
            <person name="Tindall B.J."/>
            <person name="Lowry S."/>
            <person name="Lucas S."/>
            <person name="Nolan M."/>
            <person name="Copeland A."/>
            <person name="Glavina Del Rio T."/>
            <person name="Tice H."/>
            <person name="Cheng J.F."/>
            <person name="Han C."/>
            <person name="Pitluck S."/>
            <person name="Liolios K."/>
            <person name="Ivanova N."/>
            <person name="Mavromatis K."/>
            <person name="Mikhailova N."/>
            <person name="Pati A."/>
            <person name="Goodwin L."/>
            <person name="Chen A."/>
            <person name="Palaniappan K."/>
            <person name="Land M."/>
            <person name="Hauser L."/>
            <person name="Chang Y.J."/>
            <person name="Jeffries C.D."/>
            <person name="Rohde M."/>
            <person name="Goker M."/>
            <person name="Woyke T."/>
            <person name="Bristow J."/>
            <person name="Eisen J.A."/>
            <person name="Markowitz V."/>
            <person name="Hugenholtz P."/>
            <person name="Kyrpides N.C."/>
            <person name="Klenk H.P."/>
            <person name="Lapidus A."/>
        </authorList>
    </citation>
    <scope>NUCLEOTIDE SEQUENCE [LARGE SCALE GENOMIC DNA]</scope>
    <source>
        <strain evidence="11">ATCC 700542 / DSM 9946 / VI-R2</strain>
    </source>
</reference>
<comment type="cofactor">
    <cofactor evidence="3">
        <name>Mn(2+)</name>
        <dbReference type="ChEBI" id="CHEBI:29035"/>
    </cofactor>
</comment>
<name>D7BA76_ALLS1</name>
<dbReference type="AlphaFoldDB" id="D7BA76"/>
<dbReference type="KEGG" id="msv:Mesil_2353"/>
<dbReference type="Gene3D" id="3.40.50.1100">
    <property type="match status" value="2"/>
</dbReference>
<comment type="cofactor">
    <cofactor evidence="4">
        <name>Mg(2+)</name>
        <dbReference type="ChEBI" id="CHEBI:18420"/>
    </cofactor>
</comment>
<comment type="similarity">
    <text evidence="5">Belongs to the serine/threonine dehydratase family.</text>
</comment>
<dbReference type="FunFam" id="3.40.50.1100:FF:000007">
    <property type="entry name" value="L-threonine dehydratase catabolic TdcB"/>
    <property type="match status" value="1"/>
</dbReference>
<dbReference type="InterPro" id="IPR036052">
    <property type="entry name" value="TrpB-like_PALP_sf"/>
</dbReference>
<dbReference type="EMBL" id="CP002042">
    <property type="protein sequence ID" value="ADH64211.1"/>
    <property type="molecule type" value="Genomic_DNA"/>
</dbReference>
<feature type="domain" description="Tryptophan synthase beta chain-like PALP" evidence="9">
    <location>
        <begin position="19"/>
        <end position="299"/>
    </location>
</feature>
<dbReference type="GO" id="GO:0005524">
    <property type="term" value="F:ATP binding"/>
    <property type="evidence" value="ECO:0007669"/>
    <property type="project" value="TreeGrafter"/>
</dbReference>
<dbReference type="CDD" id="cd01562">
    <property type="entry name" value="Thr-dehyd"/>
    <property type="match status" value="1"/>
</dbReference>
<comment type="cofactor">
    <cofactor evidence="2">
        <name>pyridoxal 5'-phosphate</name>
        <dbReference type="ChEBI" id="CHEBI:597326"/>
    </cofactor>
</comment>
<dbReference type="InterPro" id="IPR000634">
    <property type="entry name" value="Ser/Thr_deHydtase_PyrdxlP-BS"/>
</dbReference>
<protein>
    <submittedName>
        <fullName evidence="10">Pyridoxal-5'-phosphate-dependent protein beta subunit</fullName>
    </submittedName>
</protein>
<dbReference type="PANTHER" id="PTHR43050">
    <property type="entry name" value="SERINE / THREONINE RACEMASE FAMILY MEMBER"/>
    <property type="match status" value="1"/>
</dbReference>
<evidence type="ECO:0000259" key="9">
    <source>
        <dbReference type="Pfam" id="PF00291"/>
    </source>
</evidence>
<accession>D7BA76</accession>
<organism evidence="10 11">
    <name type="scientific">Allomeiothermus silvanus (strain ATCC 700542 / DSM 9946 / NBRC 106475 / NCIMB 13440 / VI-R2)</name>
    <name type="common">Thermus silvanus</name>
    <dbReference type="NCBI Taxonomy" id="526227"/>
    <lineage>
        <taxon>Bacteria</taxon>
        <taxon>Thermotogati</taxon>
        <taxon>Deinococcota</taxon>
        <taxon>Deinococci</taxon>
        <taxon>Thermales</taxon>
        <taxon>Thermaceae</taxon>
        <taxon>Allomeiothermus</taxon>
    </lineage>
</organism>
<evidence type="ECO:0000256" key="8">
    <source>
        <dbReference type="ARBA" id="ARBA00023239"/>
    </source>
</evidence>
<dbReference type="FunFam" id="3.40.50.1100:FF:000005">
    <property type="entry name" value="Threonine dehydratase catabolic"/>
    <property type="match status" value="1"/>
</dbReference>
<dbReference type="Proteomes" id="UP000001916">
    <property type="component" value="Chromosome"/>
</dbReference>
<gene>
    <name evidence="10" type="ordered locus">Mesil_2353</name>
</gene>
<keyword evidence="6" id="KW-0460">Magnesium</keyword>
<dbReference type="GO" id="GO:0003941">
    <property type="term" value="F:L-serine ammonia-lyase activity"/>
    <property type="evidence" value="ECO:0007669"/>
    <property type="project" value="TreeGrafter"/>
</dbReference>
<dbReference type="RefSeq" id="WP_013158755.1">
    <property type="nucleotide sequence ID" value="NC_014212.1"/>
</dbReference>
<dbReference type="GO" id="GO:0030378">
    <property type="term" value="F:serine racemase activity"/>
    <property type="evidence" value="ECO:0007669"/>
    <property type="project" value="TreeGrafter"/>
</dbReference>
<sequence length="304" mass="32585">MLSLEVIYQAAERIAAYTHRTPILSSSSLDQLFGKRLFLKAEHLQKTGSFKARGAVNAALQLERPRGLLAVSSGNHAQAVAYAAYILKVPALIVMPEDASRFKKAGTRAYGAEIYDRGVTVENREEVAHTLTLETGYSFIHPFNDPRVMAGQGTIALELAAQVPDLDAVLVAVGGGGMISGVAAAMKALAPQVRVIGVEPEVANDAQRSLAAGRRIALEQAPKTVADGVRTLSLGEYPWEVIRERVDEIVSVPEEAILEAQRLLMSRTKQVVEPTGALPLAPLLTGHPLPERLGIVVCGGNWMP</sequence>
<keyword evidence="8" id="KW-0456">Lyase</keyword>
<evidence type="ECO:0000313" key="11">
    <source>
        <dbReference type="Proteomes" id="UP000001916"/>
    </source>
</evidence>
<dbReference type="InterPro" id="IPR001926">
    <property type="entry name" value="TrpB-like_PALP"/>
</dbReference>
<evidence type="ECO:0000256" key="7">
    <source>
        <dbReference type="ARBA" id="ARBA00022898"/>
    </source>
</evidence>
<dbReference type="SUPFAM" id="SSF53686">
    <property type="entry name" value="Tryptophan synthase beta subunit-like PLP-dependent enzymes"/>
    <property type="match status" value="1"/>
</dbReference>
<dbReference type="eggNOG" id="COG1171">
    <property type="taxonomic scope" value="Bacteria"/>
</dbReference>
<dbReference type="GO" id="GO:0030170">
    <property type="term" value="F:pyridoxal phosphate binding"/>
    <property type="evidence" value="ECO:0007669"/>
    <property type="project" value="InterPro"/>
</dbReference>
<dbReference type="PANTHER" id="PTHR43050:SF1">
    <property type="entry name" value="SERINE RACEMASE"/>
    <property type="match status" value="1"/>
</dbReference>
<evidence type="ECO:0000256" key="4">
    <source>
        <dbReference type="ARBA" id="ARBA00001946"/>
    </source>
</evidence>
<evidence type="ECO:0000256" key="1">
    <source>
        <dbReference type="ARBA" id="ARBA00001913"/>
    </source>
</evidence>
<dbReference type="PROSITE" id="PS00165">
    <property type="entry name" value="DEHYDRATASE_SER_THR"/>
    <property type="match status" value="1"/>
</dbReference>
<dbReference type="STRING" id="526227.Mesil_2353"/>